<organism evidence="4 5">
    <name type="scientific">Pristionchus pacificus</name>
    <name type="common">Parasitic nematode worm</name>
    <dbReference type="NCBI Taxonomy" id="54126"/>
    <lineage>
        <taxon>Eukaryota</taxon>
        <taxon>Metazoa</taxon>
        <taxon>Ecdysozoa</taxon>
        <taxon>Nematoda</taxon>
        <taxon>Chromadorea</taxon>
        <taxon>Rhabditida</taxon>
        <taxon>Rhabditina</taxon>
        <taxon>Diplogasteromorpha</taxon>
        <taxon>Diplogasteroidea</taxon>
        <taxon>Neodiplogasteridae</taxon>
        <taxon>Pristionchus</taxon>
    </lineage>
</organism>
<feature type="transmembrane region" description="Helical" evidence="3">
    <location>
        <begin position="27"/>
        <end position="45"/>
    </location>
</feature>
<dbReference type="PANTHER" id="PTHR22943:SF248">
    <property type="entry name" value="SEVEN TM RECEPTOR"/>
    <property type="match status" value="1"/>
</dbReference>
<gene>
    <name evidence="4" type="primary">WBGene00279966</name>
</gene>
<feature type="transmembrane region" description="Helical" evidence="3">
    <location>
        <begin position="88"/>
        <end position="108"/>
    </location>
</feature>
<dbReference type="PANTHER" id="PTHR22943">
    <property type="entry name" value="7-TRANSMEMBRANE DOMAIN RECEPTOR C.ELEGANS"/>
    <property type="match status" value="1"/>
</dbReference>
<dbReference type="AlphaFoldDB" id="A0A2A6CQN0"/>
<proteinExistence type="predicted"/>
<evidence type="ECO:0000256" key="2">
    <source>
        <dbReference type="SAM" id="MobiDB-lite"/>
    </source>
</evidence>
<feature type="transmembrane region" description="Helical" evidence="3">
    <location>
        <begin position="57"/>
        <end position="76"/>
    </location>
</feature>
<protein>
    <submittedName>
        <fullName evidence="4">G protein-coupled receptor</fullName>
    </submittedName>
</protein>
<feature type="transmembrane region" description="Helical" evidence="3">
    <location>
        <begin position="258"/>
        <end position="279"/>
    </location>
</feature>
<name>A0A2A6CQN0_PRIPA</name>
<dbReference type="SUPFAM" id="SSF81321">
    <property type="entry name" value="Family A G protein-coupled receptor-like"/>
    <property type="match status" value="1"/>
</dbReference>
<dbReference type="InterPro" id="IPR019428">
    <property type="entry name" value="7TM_GPCR_serpentine_rcpt_Str"/>
</dbReference>
<keyword evidence="5" id="KW-1185">Reference proteome</keyword>
<feature type="transmembrane region" description="Helical" evidence="3">
    <location>
        <begin position="215"/>
        <end position="238"/>
    </location>
</feature>
<dbReference type="Proteomes" id="UP000005239">
    <property type="component" value="Unassembled WGS sequence"/>
</dbReference>
<reference evidence="5" key="1">
    <citation type="journal article" date="2008" name="Nat. Genet.">
        <title>The Pristionchus pacificus genome provides a unique perspective on nematode lifestyle and parasitism.</title>
        <authorList>
            <person name="Dieterich C."/>
            <person name="Clifton S.W."/>
            <person name="Schuster L.N."/>
            <person name="Chinwalla A."/>
            <person name="Delehaunty K."/>
            <person name="Dinkelacker I."/>
            <person name="Fulton L."/>
            <person name="Fulton R."/>
            <person name="Godfrey J."/>
            <person name="Minx P."/>
            <person name="Mitreva M."/>
            <person name="Roeseler W."/>
            <person name="Tian H."/>
            <person name="Witte H."/>
            <person name="Yang S.P."/>
            <person name="Wilson R.K."/>
            <person name="Sommer R.J."/>
        </authorList>
    </citation>
    <scope>NUCLEOTIDE SEQUENCE [LARGE SCALE GENOMIC DNA]</scope>
    <source>
        <strain evidence="5">PS312</strain>
    </source>
</reference>
<dbReference type="InterPro" id="IPR019421">
    <property type="entry name" value="7TM_GPCR_serpentine_rcpt_Srd"/>
</dbReference>
<evidence type="ECO:0000313" key="5">
    <source>
        <dbReference type="Proteomes" id="UP000005239"/>
    </source>
</evidence>
<feature type="transmembrane region" description="Helical" evidence="3">
    <location>
        <begin position="176"/>
        <end position="203"/>
    </location>
</feature>
<reference evidence="4" key="2">
    <citation type="submission" date="2022-06" db="UniProtKB">
        <authorList>
            <consortium name="EnsemblMetazoa"/>
        </authorList>
    </citation>
    <scope>IDENTIFICATION</scope>
    <source>
        <strain evidence="4">PS312</strain>
    </source>
</reference>
<evidence type="ECO:0000313" key="4">
    <source>
        <dbReference type="EnsemblMetazoa" id="PPA41597.1"/>
    </source>
</evidence>
<dbReference type="Pfam" id="PF10317">
    <property type="entry name" value="7TM_GPCR_Srd"/>
    <property type="match status" value="1"/>
</dbReference>
<dbReference type="EnsemblMetazoa" id="PPA41597.1">
    <property type="protein sequence ID" value="PPA41597.1"/>
    <property type="gene ID" value="WBGene00279966"/>
</dbReference>
<sequence length="666" mass="76075">MADLPEIVINSVKYSLTSMLDSELFELANNALGAASNALLMYLITKFSRKELGTYKHLIFAFASFDIFLCFLHAVVKPALTSCFTSCFTVPFSLMNIHFLYRFIAVRYPEKIQRFSEKRVIALLVFYPTVQVIIWFFLGILFTPTDDAESLEIVRNAIKEEYNITKNGELNRDPTIIVVVIFVIVIINFTTATSLGSLTYYYIGTRKEISYGYKAFQRSILIAVLAQTLVPVIFVYIPYACVAFFPFFDDLPLFSMPFLFPVLLSIFPEWDAIIIILLIRDYRDGLGRMLGCQKIQKIENTAFTVTQGQMSASAMNYILLAIFATTSPLRQNSGINFDQLQFENEVGRWGFNSIARGCEKYVTRLCDDSNNHSSFVNVTNEECKGWQVRRIHRDNVILSSRNAEAVWPSARKVRENIILVETCNQYALFVRDDSSLLYLTDGRNMFTLNTTSMKFLPTLKFRDAHISYVVGVHDGVLTCMGMKDSEYCLMAAPLPQGYYEHSTLEDSYQNDADTLTDRSRSKKQEEAELRNALKDRDEQIASLQSEITKLKVVELNQQNERNSELLKDNMRIPELEKENSQLKNEIIELRQEIVDLTEGEEDIGEVSDTVTDLMAVIARLRQESVTVKVDREMIEPPEPAELALSPIPIDPESDKRQHFKSPESSL</sequence>
<accession>A0A2A6CQN0</accession>
<dbReference type="Pfam" id="PF10326">
    <property type="entry name" value="7TM_GPCR_Str"/>
    <property type="match status" value="1"/>
</dbReference>
<feature type="transmembrane region" description="Helical" evidence="3">
    <location>
        <begin position="120"/>
        <end position="142"/>
    </location>
</feature>
<keyword evidence="3" id="KW-1133">Transmembrane helix</keyword>
<evidence type="ECO:0000256" key="1">
    <source>
        <dbReference type="SAM" id="Coils"/>
    </source>
</evidence>
<keyword evidence="3" id="KW-0472">Membrane</keyword>
<keyword evidence="1" id="KW-0175">Coiled coil</keyword>
<accession>A0A8R1YX76</accession>
<keyword evidence="3" id="KW-0812">Transmembrane</keyword>
<feature type="coiled-coil region" evidence="1">
    <location>
        <begin position="522"/>
        <end position="599"/>
    </location>
</feature>
<feature type="region of interest" description="Disordered" evidence="2">
    <location>
        <begin position="632"/>
        <end position="666"/>
    </location>
</feature>
<evidence type="ECO:0000256" key="3">
    <source>
        <dbReference type="SAM" id="Phobius"/>
    </source>
</evidence>